<sequence>MIYIVSGDGPRCGSTMMMRALEAGGLELSWDATCNEEVGDEICELPLTVQLSEGFPGPEYVGKILKVWCPPWGPLTCLVKGEYKVIWLTRSEGSRWKSVIAFHSQSPLGMMVDGAFTEVARLKDMAVQAGKFAVQHRVDMEVSEVAYEDVLKEPLAVFKELAQIGWPIDPVKASKVVDPSRRNF</sequence>
<comment type="caution">
    <text evidence="1">The sequence shown here is derived from an EMBL/GenBank/DDBJ whole genome shotgun (WGS) entry which is preliminary data.</text>
</comment>
<name>A0A0F9PBN1_9ZZZZ</name>
<dbReference type="AlphaFoldDB" id="A0A0F9PBN1"/>
<dbReference type="SUPFAM" id="SSF52540">
    <property type="entry name" value="P-loop containing nucleoside triphosphate hydrolases"/>
    <property type="match status" value="1"/>
</dbReference>
<gene>
    <name evidence="1" type="ORF">LCGC14_1158630</name>
</gene>
<reference evidence="1" key="1">
    <citation type="journal article" date="2015" name="Nature">
        <title>Complex archaea that bridge the gap between prokaryotes and eukaryotes.</title>
        <authorList>
            <person name="Spang A."/>
            <person name="Saw J.H."/>
            <person name="Jorgensen S.L."/>
            <person name="Zaremba-Niedzwiedzka K."/>
            <person name="Martijn J."/>
            <person name="Lind A.E."/>
            <person name="van Eijk R."/>
            <person name="Schleper C."/>
            <person name="Guy L."/>
            <person name="Ettema T.J."/>
        </authorList>
    </citation>
    <scope>NUCLEOTIDE SEQUENCE</scope>
</reference>
<dbReference type="EMBL" id="LAZR01005628">
    <property type="protein sequence ID" value="KKM98370.1"/>
    <property type="molecule type" value="Genomic_DNA"/>
</dbReference>
<dbReference type="InterPro" id="IPR027417">
    <property type="entry name" value="P-loop_NTPase"/>
</dbReference>
<accession>A0A0F9PBN1</accession>
<protein>
    <submittedName>
        <fullName evidence="1">Uncharacterized protein</fullName>
    </submittedName>
</protein>
<proteinExistence type="predicted"/>
<organism evidence="1">
    <name type="scientific">marine sediment metagenome</name>
    <dbReference type="NCBI Taxonomy" id="412755"/>
    <lineage>
        <taxon>unclassified sequences</taxon>
        <taxon>metagenomes</taxon>
        <taxon>ecological metagenomes</taxon>
    </lineage>
</organism>
<evidence type="ECO:0000313" key="1">
    <source>
        <dbReference type="EMBL" id="KKM98370.1"/>
    </source>
</evidence>